<organism evidence="2 3">
    <name type="scientific">Kibdelosporangium banguiense</name>
    <dbReference type="NCBI Taxonomy" id="1365924"/>
    <lineage>
        <taxon>Bacteria</taxon>
        <taxon>Bacillati</taxon>
        <taxon>Actinomycetota</taxon>
        <taxon>Actinomycetes</taxon>
        <taxon>Pseudonocardiales</taxon>
        <taxon>Pseudonocardiaceae</taxon>
        <taxon>Kibdelosporangium</taxon>
    </lineage>
</organism>
<reference evidence="2 3" key="1">
    <citation type="submission" date="2021-03" db="EMBL/GenBank/DDBJ databases">
        <title>Sequencing the genomes of 1000 actinobacteria strains.</title>
        <authorList>
            <person name="Klenk H.-P."/>
        </authorList>
    </citation>
    <scope>NUCLEOTIDE SEQUENCE [LARGE SCALE GENOMIC DNA]</scope>
    <source>
        <strain evidence="2 3">DSM 46670</strain>
    </source>
</reference>
<evidence type="ECO:0000313" key="3">
    <source>
        <dbReference type="Proteomes" id="UP001519332"/>
    </source>
</evidence>
<name>A0ABS4TPC3_9PSEU</name>
<dbReference type="EMBL" id="JAGINW010000001">
    <property type="protein sequence ID" value="MBP2326248.1"/>
    <property type="molecule type" value="Genomic_DNA"/>
</dbReference>
<protein>
    <recommendedName>
        <fullName evidence="4">PH domain-containing protein</fullName>
    </recommendedName>
</protein>
<proteinExistence type="predicted"/>
<comment type="caution">
    <text evidence="2">The sequence shown here is derived from an EMBL/GenBank/DDBJ whole genome shotgun (WGS) entry which is preliminary data.</text>
</comment>
<dbReference type="Proteomes" id="UP001519332">
    <property type="component" value="Unassembled WGS sequence"/>
</dbReference>
<keyword evidence="3" id="KW-1185">Reference proteome</keyword>
<keyword evidence="1" id="KW-0812">Transmembrane</keyword>
<keyword evidence="1" id="KW-1133">Transmembrane helix</keyword>
<gene>
    <name evidence="2" type="ORF">JOF56_006633</name>
</gene>
<evidence type="ECO:0000313" key="2">
    <source>
        <dbReference type="EMBL" id="MBP2326248.1"/>
    </source>
</evidence>
<accession>A0ABS4TPC3</accession>
<evidence type="ECO:0000256" key="1">
    <source>
        <dbReference type="SAM" id="Phobius"/>
    </source>
</evidence>
<feature type="transmembrane region" description="Helical" evidence="1">
    <location>
        <begin position="55"/>
        <end position="74"/>
    </location>
</feature>
<dbReference type="RefSeq" id="WP_209643332.1">
    <property type="nucleotide sequence ID" value="NZ_JAGINW010000001.1"/>
</dbReference>
<sequence length="172" mass="18870">MAFDGWLRDGEEVQWSGKPAREMPIDRVDIAGTLVLVLLVVFAGVWVGIAAYPPATMGVLISAVLFAAVIAALIRRRSSAASYVVTNYRVLVQTPKGIEGIPLEQLAQPTVFDERRDGTGNISFGPPNRIKQAYTALIRGADTPHPAMHLLQIEQAREVADKLKAAQQRRRR</sequence>
<feature type="transmembrane region" description="Helical" evidence="1">
    <location>
        <begin position="28"/>
        <end position="49"/>
    </location>
</feature>
<evidence type="ECO:0008006" key="4">
    <source>
        <dbReference type="Google" id="ProtNLM"/>
    </source>
</evidence>
<keyword evidence="1" id="KW-0472">Membrane</keyword>